<keyword evidence="2" id="KW-1185">Reference proteome</keyword>
<evidence type="ECO:0000313" key="2">
    <source>
        <dbReference type="Proteomes" id="UP001644750"/>
    </source>
</evidence>
<dbReference type="EMBL" id="JAAITB010000008">
    <property type="protein sequence ID" value="NSJ78973.1"/>
    <property type="molecule type" value="Genomic_DNA"/>
</dbReference>
<accession>A0ABX2HXL7</accession>
<dbReference type="PROSITE" id="PS51257">
    <property type="entry name" value="PROKAR_LIPOPROTEIN"/>
    <property type="match status" value="1"/>
</dbReference>
<organism evidence="1 2">
    <name type="scientific">Anaerostipes hadrus</name>
    <dbReference type="NCBI Taxonomy" id="649756"/>
    <lineage>
        <taxon>Bacteria</taxon>
        <taxon>Bacillati</taxon>
        <taxon>Bacillota</taxon>
        <taxon>Clostridia</taxon>
        <taxon>Lachnospirales</taxon>
        <taxon>Lachnospiraceae</taxon>
        <taxon>Anaerostipes</taxon>
    </lineage>
</organism>
<proteinExistence type="predicted"/>
<dbReference type="RefSeq" id="WP_009204020.1">
    <property type="nucleotide sequence ID" value="NZ_BAABYN010000001.1"/>
</dbReference>
<protein>
    <recommendedName>
        <fullName evidence="3">Lipoprotein</fullName>
    </recommendedName>
</protein>
<dbReference type="Proteomes" id="UP001644750">
    <property type="component" value="Unassembled WGS sequence"/>
</dbReference>
<comment type="caution">
    <text evidence="1">The sequence shown here is derived from an EMBL/GenBank/DDBJ whole genome shotgun (WGS) entry which is preliminary data.</text>
</comment>
<reference evidence="1 2" key="1">
    <citation type="journal article" date="2020" name="Cell Host Microbe">
        <title>Functional and Genomic Variation between Human-Derived Isolates of Lachnospiraceae Reveals Inter- and Intra-Species Diversity.</title>
        <authorList>
            <person name="Sorbara M.T."/>
            <person name="Littmann E.R."/>
            <person name="Fontana E."/>
            <person name="Moody T.U."/>
            <person name="Kohout C.E."/>
            <person name="Gjonbalaj M."/>
            <person name="Eaton V."/>
            <person name="Seok R."/>
            <person name="Leiner I.M."/>
            <person name="Pamer E.G."/>
        </authorList>
    </citation>
    <scope>NUCLEOTIDE SEQUENCE [LARGE SCALE GENOMIC DNA]</scope>
    <source>
        <strain evidence="1 2">MSK.14.57</strain>
    </source>
</reference>
<evidence type="ECO:0008006" key="3">
    <source>
        <dbReference type="Google" id="ProtNLM"/>
    </source>
</evidence>
<sequence>MKFKDTKITVLILISTVILALACFRQWINKKQTSKNDVDTICEKIINQINHLQS</sequence>
<name>A0ABX2HXL7_ANAHA</name>
<gene>
    <name evidence="1" type="ORF">G5A72_05090</name>
</gene>
<evidence type="ECO:0000313" key="1">
    <source>
        <dbReference type="EMBL" id="NSJ78973.1"/>
    </source>
</evidence>